<reference evidence="2 3" key="1">
    <citation type="journal article" date="2014" name="PLoS Genet.">
        <title>Phylogenetically driven sequencing of extremely halophilic archaea reveals strategies for static and dynamic osmo-response.</title>
        <authorList>
            <person name="Becker E.A."/>
            <person name="Seitzer P.M."/>
            <person name="Tritt A."/>
            <person name="Larsen D."/>
            <person name="Krusor M."/>
            <person name="Yao A.I."/>
            <person name="Wu D."/>
            <person name="Madern D."/>
            <person name="Eisen J.A."/>
            <person name="Darling A.E."/>
            <person name="Facciotti M.T."/>
        </authorList>
    </citation>
    <scope>NUCLEOTIDE SEQUENCE [LARGE SCALE GENOMIC DNA]</scope>
    <source>
        <strain evidence="2 3">GA33</strain>
    </source>
</reference>
<dbReference type="AlphaFoldDB" id="L9WBA1"/>
<proteinExistence type="predicted"/>
<dbReference type="InterPro" id="IPR055941">
    <property type="entry name" value="DUF7519"/>
</dbReference>
<name>L9WBA1_9EURY</name>
<organism evidence="2 3">
    <name type="scientific">Natronorubrum tibetense GA33</name>
    <dbReference type="NCBI Taxonomy" id="1114856"/>
    <lineage>
        <taxon>Archaea</taxon>
        <taxon>Methanobacteriati</taxon>
        <taxon>Methanobacteriota</taxon>
        <taxon>Stenosarchaea group</taxon>
        <taxon>Halobacteria</taxon>
        <taxon>Halobacteriales</taxon>
        <taxon>Natrialbaceae</taxon>
        <taxon>Natronorubrum</taxon>
    </lineage>
</organism>
<evidence type="ECO:0000313" key="3">
    <source>
        <dbReference type="Proteomes" id="UP000011599"/>
    </source>
</evidence>
<dbReference type="eggNOG" id="arCOG09144">
    <property type="taxonomic scope" value="Archaea"/>
</dbReference>
<comment type="caution">
    <text evidence="2">The sequence shown here is derived from an EMBL/GenBank/DDBJ whole genome shotgun (WGS) entry which is preliminary data.</text>
</comment>
<accession>L9WBA1</accession>
<keyword evidence="1" id="KW-0812">Transmembrane</keyword>
<gene>
    <name evidence="2" type="ORF">C496_04093</name>
</gene>
<feature type="transmembrane region" description="Helical" evidence="1">
    <location>
        <begin position="43"/>
        <end position="60"/>
    </location>
</feature>
<keyword evidence="3" id="KW-1185">Reference proteome</keyword>
<dbReference type="OrthoDB" id="157642at2157"/>
<keyword evidence="1" id="KW-1133">Transmembrane helix</keyword>
<feature type="transmembrane region" description="Helical" evidence="1">
    <location>
        <begin position="155"/>
        <end position="173"/>
    </location>
</feature>
<dbReference type="EMBL" id="AOHW01000007">
    <property type="protein sequence ID" value="ELY45573.1"/>
    <property type="molecule type" value="Genomic_DNA"/>
</dbReference>
<dbReference type="RefSeq" id="WP_006088580.1">
    <property type="nucleotide sequence ID" value="NZ_AOHW01000007.1"/>
</dbReference>
<keyword evidence="1" id="KW-0472">Membrane</keyword>
<dbReference type="PATRIC" id="fig|1114856.3.peg.850"/>
<dbReference type="Proteomes" id="UP000011599">
    <property type="component" value="Unassembled WGS sequence"/>
</dbReference>
<feature type="transmembrane region" description="Helical" evidence="1">
    <location>
        <begin position="124"/>
        <end position="149"/>
    </location>
</feature>
<evidence type="ECO:0000313" key="2">
    <source>
        <dbReference type="EMBL" id="ELY45573.1"/>
    </source>
</evidence>
<feature type="transmembrane region" description="Helical" evidence="1">
    <location>
        <begin position="20"/>
        <end position="37"/>
    </location>
</feature>
<sequence>MTEDGGDGEFGEGVTRRPPVLLSIVAAVAVSVGVLSTTVGPSSAITFGVIGAIIFAIGLVRSRQSTLDAGALVVFAGIVGGGLEQTAVEPTVIGTIAVVVAWDLGHSAVALGDQLGREAQTHRLEAVHVVSSLLIGLFTGTVGYAVYVAGGNQPVAAAVLLLLAAILLVVGLGRRRDRSAIGNRSGLPRNR</sequence>
<protein>
    <submittedName>
        <fullName evidence="2">Uncharacterized protein</fullName>
    </submittedName>
</protein>
<dbReference type="Pfam" id="PF24363">
    <property type="entry name" value="DUF7519"/>
    <property type="match status" value="1"/>
</dbReference>
<dbReference type="STRING" id="1114856.GCA_000383975_03397"/>
<evidence type="ECO:0000256" key="1">
    <source>
        <dbReference type="SAM" id="Phobius"/>
    </source>
</evidence>